<proteinExistence type="predicted"/>
<dbReference type="Proteomes" id="UP000251314">
    <property type="component" value="Unassembled WGS sequence"/>
</dbReference>
<organism evidence="2 3">
    <name type="scientific">Phytophthora cactorum</name>
    <dbReference type="NCBI Taxonomy" id="29920"/>
    <lineage>
        <taxon>Eukaryota</taxon>
        <taxon>Sar</taxon>
        <taxon>Stramenopiles</taxon>
        <taxon>Oomycota</taxon>
        <taxon>Peronosporomycetes</taxon>
        <taxon>Peronosporales</taxon>
        <taxon>Peronosporaceae</taxon>
        <taxon>Phytophthora</taxon>
    </lineage>
</organism>
<evidence type="ECO:0000313" key="3">
    <source>
        <dbReference type="Proteomes" id="UP000251314"/>
    </source>
</evidence>
<sequence length="202" mass="21453">MVARAKAVARASAITHTASTVRWARTERTVVQVAEAMWNDGCCRRVVRGGWYREGGRRVPIVPKIERYFGNGRCELGNLRRERQKSQTCIVSSKSWSLHDLNFRAGKRRSSANGPSSDDDDDDETGGPRGSHGDDQGSTDGTTSGSSAAAVDRNGNTTGRYSAYGTAISAGWITSSTASTSAGVGTSISTSTSGSTRRIDGN</sequence>
<dbReference type="AlphaFoldDB" id="A0A329SZA6"/>
<feature type="compositionally biased region" description="Low complexity" evidence="1">
    <location>
        <begin position="176"/>
        <end position="196"/>
    </location>
</feature>
<evidence type="ECO:0000256" key="1">
    <source>
        <dbReference type="SAM" id="MobiDB-lite"/>
    </source>
</evidence>
<feature type="compositionally biased region" description="Low complexity" evidence="1">
    <location>
        <begin position="136"/>
        <end position="150"/>
    </location>
</feature>
<feature type="region of interest" description="Disordered" evidence="1">
    <location>
        <begin position="106"/>
        <end position="162"/>
    </location>
</feature>
<evidence type="ECO:0000313" key="2">
    <source>
        <dbReference type="EMBL" id="RAW41298.1"/>
    </source>
</evidence>
<protein>
    <submittedName>
        <fullName evidence="2">Uncharacterized protein</fullName>
    </submittedName>
</protein>
<feature type="region of interest" description="Disordered" evidence="1">
    <location>
        <begin position="176"/>
        <end position="202"/>
    </location>
</feature>
<keyword evidence="3" id="KW-1185">Reference proteome</keyword>
<gene>
    <name evidence="2" type="ORF">PC110_g2498</name>
</gene>
<name>A0A329SZA6_9STRA</name>
<dbReference type="EMBL" id="MJFZ01000033">
    <property type="protein sequence ID" value="RAW41298.1"/>
    <property type="molecule type" value="Genomic_DNA"/>
</dbReference>
<comment type="caution">
    <text evidence="2">The sequence shown here is derived from an EMBL/GenBank/DDBJ whole genome shotgun (WGS) entry which is preliminary data.</text>
</comment>
<reference evidence="2 3" key="1">
    <citation type="submission" date="2018-01" db="EMBL/GenBank/DDBJ databases">
        <title>Draft genome of the strawberry crown rot pathogen Phytophthora cactorum.</title>
        <authorList>
            <person name="Armitage A.D."/>
            <person name="Lysoe E."/>
            <person name="Nellist C.F."/>
            <person name="Harrison R.J."/>
            <person name="Brurberg M.B."/>
        </authorList>
    </citation>
    <scope>NUCLEOTIDE SEQUENCE [LARGE SCALE GENOMIC DNA]</scope>
    <source>
        <strain evidence="2 3">10300</strain>
    </source>
</reference>
<dbReference type="VEuPathDB" id="FungiDB:PC110_g2498"/>
<accession>A0A329SZA6</accession>